<dbReference type="EMBL" id="CAJVPG010000428">
    <property type="protein sequence ID" value="CAG8411550.1"/>
    <property type="molecule type" value="Genomic_DNA"/>
</dbReference>
<comment type="caution">
    <text evidence="1">The sequence shown here is derived from an EMBL/GenBank/DDBJ whole genome shotgun (WGS) entry which is preliminary data.</text>
</comment>
<dbReference type="InterPro" id="IPR011009">
    <property type="entry name" value="Kinase-like_dom_sf"/>
</dbReference>
<gene>
    <name evidence="1" type="ORF">PSALAMII_LOCUS8875</name>
</gene>
<evidence type="ECO:0008006" key="3">
    <source>
        <dbReference type="Google" id="ProtNLM"/>
    </source>
</evidence>
<proteinExistence type="predicted"/>
<keyword evidence="2" id="KW-1185">Reference proteome</keyword>
<sequence length="352" mass="41117">MRTQYRCFGFASGDGENISRKSYVGTIFICVLRLIVYQFPCYSEHDAKIQLLRIGVPVIPDLIKDAVIEFDRFYREARAYSHIDRYCSARERIYFPQFHGVITDLSKCRFSSGYYHERAIVVEAIKPDLRSRRILSEFVDQSESFLTILITLSERFCTAPEVITLSPFEQQWYHSLLIDRLRRLNALHQIGITHGDIHDFHFRLPNDIYDTVLYDFSESYTFSMKQPLRVCGGRPRPLSKISEGERERVLLQVLGRAVSRDLRSHLIHFNHQASIIGFDSEHTSSVDNALWQSLDEEIQMLELIILKVPYRPDGQFLLIFPRSWISVVNYTRLFDADLEFHFPLSGSHLPNL</sequence>
<name>A0A9W4NUK3_9EURO</name>
<evidence type="ECO:0000313" key="2">
    <source>
        <dbReference type="Proteomes" id="UP001152649"/>
    </source>
</evidence>
<dbReference type="SUPFAM" id="SSF56112">
    <property type="entry name" value="Protein kinase-like (PK-like)"/>
    <property type="match status" value="1"/>
</dbReference>
<accession>A0A9W4NUK3</accession>
<protein>
    <recommendedName>
        <fullName evidence="3">Protein kinase domain-containing protein</fullName>
    </recommendedName>
</protein>
<reference evidence="1" key="1">
    <citation type="submission" date="2021-07" db="EMBL/GenBank/DDBJ databases">
        <authorList>
            <person name="Branca A.L. A."/>
        </authorList>
    </citation>
    <scope>NUCLEOTIDE SEQUENCE</scope>
</reference>
<dbReference type="Proteomes" id="UP001152649">
    <property type="component" value="Unassembled WGS sequence"/>
</dbReference>
<dbReference type="AlphaFoldDB" id="A0A9W4NUK3"/>
<evidence type="ECO:0000313" key="1">
    <source>
        <dbReference type="EMBL" id="CAG8411550.1"/>
    </source>
</evidence>
<organism evidence="1 2">
    <name type="scientific">Penicillium salamii</name>
    <dbReference type="NCBI Taxonomy" id="1612424"/>
    <lineage>
        <taxon>Eukaryota</taxon>
        <taxon>Fungi</taxon>
        <taxon>Dikarya</taxon>
        <taxon>Ascomycota</taxon>
        <taxon>Pezizomycotina</taxon>
        <taxon>Eurotiomycetes</taxon>
        <taxon>Eurotiomycetidae</taxon>
        <taxon>Eurotiales</taxon>
        <taxon>Aspergillaceae</taxon>
        <taxon>Penicillium</taxon>
    </lineage>
</organism>
<dbReference type="OrthoDB" id="6339427at2759"/>